<dbReference type="EMBL" id="CXST01000001">
    <property type="protein sequence ID" value="CTQ42413.1"/>
    <property type="molecule type" value="Genomic_DNA"/>
</dbReference>
<organism evidence="2 3">
    <name type="scientific">Roseibium aggregatum</name>
    <dbReference type="NCBI Taxonomy" id="187304"/>
    <lineage>
        <taxon>Bacteria</taxon>
        <taxon>Pseudomonadati</taxon>
        <taxon>Pseudomonadota</taxon>
        <taxon>Alphaproteobacteria</taxon>
        <taxon>Hyphomicrobiales</taxon>
        <taxon>Stappiaceae</taxon>
        <taxon>Roseibium</taxon>
    </lineage>
</organism>
<evidence type="ECO:0000313" key="2">
    <source>
        <dbReference type="EMBL" id="CTQ42413.1"/>
    </source>
</evidence>
<dbReference type="AlphaFoldDB" id="A0A0M6XY53"/>
<dbReference type="KEGG" id="lagg:B0E33_25940"/>
<dbReference type="RefSeq" id="WP_055654441.1">
    <property type="nucleotide sequence ID" value="NZ_CP045627.1"/>
</dbReference>
<feature type="signal peptide" evidence="1">
    <location>
        <begin position="1"/>
        <end position="19"/>
    </location>
</feature>
<dbReference type="Proteomes" id="UP000048926">
    <property type="component" value="Unassembled WGS sequence"/>
</dbReference>
<evidence type="ECO:0000313" key="3">
    <source>
        <dbReference type="Proteomes" id="UP000048926"/>
    </source>
</evidence>
<sequence>MIKTIVAGLWMSATMLASGYGTTQYLAAQKRVGDDEPAFVGLDYETVNPVNVPILFDGTLQGYVVIKMVFTADGDTLRRLPVPPHPFLVDEAFRVLYSDETLDFRSLERYDLEAFTERLKKTTNARLGRPVVHDVLVEEFNYFDKEDVITH</sequence>
<dbReference type="STRING" id="187304.B0E33_25940"/>
<dbReference type="OrthoDB" id="7847400at2"/>
<evidence type="ECO:0008006" key="4">
    <source>
        <dbReference type="Google" id="ProtNLM"/>
    </source>
</evidence>
<gene>
    <name evidence="2" type="ORF">LAL4801_00841</name>
</gene>
<keyword evidence="3" id="KW-1185">Reference proteome</keyword>
<proteinExistence type="predicted"/>
<protein>
    <recommendedName>
        <fullName evidence="4">Flagellar protein FliL</fullName>
    </recommendedName>
</protein>
<feature type="chain" id="PRO_5005807194" description="Flagellar protein FliL" evidence="1">
    <location>
        <begin position="20"/>
        <end position="151"/>
    </location>
</feature>
<reference evidence="3" key="1">
    <citation type="submission" date="2015-07" db="EMBL/GenBank/DDBJ databases">
        <authorList>
            <person name="Rodrigo-Torres Lidia"/>
            <person name="Arahal R.David."/>
        </authorList>
    </citation>
    <scope>NUCLEOTIDE SEQUENCE [LARGE SCALE GENOMIC DNA]</scope>
    <source>
        <strain evidence="3">CECT 4801</strain>
    </source>
</reference>
<accession>A0A0M6XY53</accession>
<keyword evidence="1" id="KW-0732">Signal</keyword>
<evidence type="ECO:0000256" key="1">
    <source>
        <dbReference type="SAM" id="SignalP"/>
    </source>
</evidence>
<name>A0A0M6XY53_9HYPH</name>